<dbReference type="RefSeq" id="WP_110270950.1">
    <property type="nucleotide sequence ID" value="NZ_CP029289.2"/>
</dbReference>
<dbReference type="PRINTS" id="PR01466">
    <property type="entry name" value="ARGDEIMINASE"/>
</dbReference>
<dbReference type="PANTHER" id="PTHR47271:SF2">
    <property type="entry name" value="ARGININE DEIMINASE"/>
    <property type="match status" value="1"/>
</dbReference>
<dbReference type="GeneID" id="36832713"/>
<dbReference type="SUPFAM" id="SSF55909">
    <property type="entry name" value="Pentein"/>
    <property type="match status" value="1"/>
</dbReference>
<dbReference type="OrthoDB" id="371705at2157"/>
<keyword evidence="3" id="KW-1185">Reference proteome</keyword>
<sequence>MFTIKAEWDRLRGVLVHEPGIEMFYGVLDPESFLYMRRFNLQRALLEHKKMQDTLKELGVTVYRLKDVILDKANSDQKIMDYLKKLALESIRFEGDGELEKQLQDFEEDINKLDPESLFNIVLLKPTVITHKALGTSESTPRIINEEPLANLYFTRDQTIVTDEGIVLGRMSKRIRRRETILLKLAIESLSENIIKEISEPAFAEGGDYMPFKNFAIFGTGDRTTIAGAIQVSDALNFNEIVIAYNPVIQANDYMLSMHLDMYLNTPMEGIIVSNKKILQSTRADVYEKKEGKYVLKERTNLLDFFIKKRFDIIDITLLEQISYSTNFLTIKNGQIVTLDSEKNSKYVLEYVNSRGYMDLSNEINLEYTKLKEDKRFFPRKKEIDDFGIDFVIADVGELTGGFGGIHCMTMSLYRN</sequence>
<dbReference type="AlphaFoldDB" id="A0A2U9IGC6"/>
<dbReference type="GO" id="GO:0016990">
    <property type="term" value="F:arginine deiminase activity"/>
    <property type="evidence" value="ECO:0007669"/>
    <property type="project" value="InterPro"/>
</dbReference>
<dbReference type="GO" id="GO:0019546">
    <property type="term" value="P:L-arginine deiminase pathway"/>
    <property type="evidence" value="ECO:0007669"/>
    <property type="project" value="TreeGrafter"/>
</dbReference>
<gene>
    <name evidence="2" type="ORF">DFR85_11115</name>
</gene>
<proteinExistence type="predicted"/>
<dbReference type="Pfam" id="PF02274">
    <property type="entry name" value="ADI"/>
    <property type="match status" value="1"/>
</dbReference>
<protein>
    <submittedName>
        <fullName evidence="2">Amidinotransferase</fullName>
    </submittedName>
</protein>
<dbReference type="Proteomes" id="UP000248044">
    <property type="component" value="Chromosome"/>
</dbReference>
<evidence type="ECO:0000313" key="2">
    <source>
        <dbReference type="EMBL" id="AWR95069.1"/>
    </source>
</evidence>
<dbReference type="KEGG" id="abri:DFR85_11115"/>
<keyword evidence="2" id="KW-0808">Transferase</keyword>
<evidence type="ECO:0000313" key="3">
    <source>
        <dbReference type="Proteomes" id="UP000248044"/>
    </source>
</evidence>
<organism evidence="2 3">
    <name type="scientific">Acidianus brierleyi</name>
    <dbReference type="NCBI Taxonomy" id="41673"/>
    <lineage>
        <taxon>Archaea</taxon>
        <taxon>Thermoproteota</taxon>
        <taxon>Thermoprotei</taxon>
        <taxon>Sulfolobales</taxon>
        <taxon>Sulfolobaceae</taxon>
        <taxon>Acidianus</taxon>
    </lineage>
</organism>
<name>A0A2U9IGC6_9CREN</name>
<dbReference type="Gene3D" id="3.75.10.10">
    <property type="entry name" value="L-arginine/glycine Amidinotransferase, Chain A"/>
    <property type="match status" value="1"/>
</dbReference>
<reference evidence="2 3" key="1">
    <citation type="submission" date="2018-05" db="EMBL/GenBank/DDBJ databases">
        <title>Complete Genome Sequences of Extremely Thermoacidophilic, Metal-Mobilizing Type-Strain Members of the Archaeal Family Sulfolobaceae: Acidianus brierleyi DSM-1651T, Acidianus sulfidivorans DSM-18786T, Metallosphaera hakonensis DSM-7519T, and Metallosphaera prunae DSM-10039T.</title>
        <authorList>
            <person name="Counts J.A."/>
            <person name="Kelly R.M."/>
        </authorList>
    </citation>
    <scope>NUCLEOTIDE SEQUENCE [LARGE SCALE GENOMIC DNA]</scope>
    <source>
        <strain evidence="2 3">DSM 1651</strain>
    </source>
</reference>
<dbReference type="InterPro" id="IPR003876">
    <property type="entry name" value="Arg_deiminase"/>
</dbReference>
<dbReference type="PANTHER" id="PTHR47271">
    <property type="entry name" value="ARGININE DEIMINASE"/>
    <property type="match status" value="1"/>
</dbReference>
<dbReference type="EMBL" id="CP029289">
    <property type="protein sequence ID" value="AWR95069.1"/>
    <property type="molecule type" value="Genomic_DNA"/>
</dbReference>
<keyword evidence="1" id="KW-0378">Hydrolase</keyword>
<dbReference type="GO" id="GO:0016740">
    <property type="term" value="F:transferase activity"/>
    <property type="evidence" value="ECO:0007669"/>
    <property type="project" value="UniProtKB-KW"/>
</dbReference>
<accession>A0A2U9IGC6</accession>
<evidence type="ECO:0000256" key="1">
    <source>
        <dbReference type="ARBA" id="ARBA00022801"/>
    </source>
</evidence>